<keyword evidence="4" id="KW-1185">Reference proteome</keyword>
<feature type="coiled-coil region" evidence="1">
    <location>
        <begin position="156"/>
        <end position="202"/>
    </location>
</feature>
<evidence type="ECO:0000313" key="3">
    <source>
        <dbReference type="EMBL" id="POG81584.1"/>
    </source>
</evidence>
<reference evidence="3 4" key="1">
    <citation type="journal article" date="2013" name="Proc. Natl. Acad. Sci. U.S.A.">
        <title>Genome of an arbuscular mycorrhizal fungus provides insight into the oldest plant symbiosis.</title>
        <authorList>
            <person name="Tisserant E."/>
            <person name="Malbreil M."/>
            <person name="Kuo A."/>
            <person name="Kohler A."/>
            <person name="Symeonidi A."/>
            <person name="Balestrini R."/>
            <person name="Charron P."/>
            <person name="Duensing N."/>
            <person name="Frei Dit Frey N."/>
            <person name="Gianinazzi-Pearson V."/>
            <person name="Gilbert L.B."/>
            <person name="Handa Y."/>
            <person name="Herr J.R."/>
            <person name="Hijri M."/>
            <person name="Koul R."/>
            <person name="Kawaguchi M."/>
            <person name="Krajinski F."/>
            <person name="Lammers P.J."/>
            <person name="Masclaux F.G."/>
            <person name="Murat C."/>
            <person name="Morin E."/>
            <person name="Ndikumana S."/>
            <person name="Pagni M."/>
            <person name="Petitpierre D."/>
            <person name="Requena N."/>
            <person name="Rosikiewicz P."/>
            <person name="Riley R."/>
            <person name="Saito K."/>
            <person name="San Clemente H."/>
            <person name="Shapiro H."/>
            <person name="van Tuinen D."/>
            <person name="Becard G."/>
            <person name="Bonfante P."/>
            <person name="Paszkowski U."/>
            <person name="Shachar-Hill Y.Y."/>
            <person name="Tuskan G.A."/>
            <person name="Young P.W."/>
            <person name="Sanders I.R."/>
            <person name="Henrissat B."/>
            <person name="Rensing S.A."/>
            <person name="Grigoriev I.V."/>
            <person name="Corradi N."/>
            <person name="Roux C."/>
            <person name="Martin F."/>
        </authorList>
    </citation>
    <scope>NUCLEOTIDE SEQUENCE [LARGE SCALE GENOMIC DNA]</scope>
    <source>
        <strain evidence="3 4">DAOM 197198</strain>
    </source>
</reference>
<evidence type="ECO:0000256" key="2">
    <source>
        <dbReference type="SAM" id="MobiDB-lite"/>
    </source>
</evidence>
<evidence type="ECO:0000256" key="1">
    <source>
        <dbReference type="SAM" id="Coils"/>
    </source>
</evidence>
<dbReference type="Proteomes" id="UP000018888">
    <property type="component" value="Unassembled WGS sequence"/>
</dbReference>
<protein>
    <submittedName>
        <fullName evidence="3">Uncharacterized protein</fullName>
    </submittedName>
</protein>
<keyword evidence="1" id="KW-0175">Coiled coil</keyword>
<evidence type="ECO:0000313" key="4">
    <source>
        <dbReference type="Proteomes" id="UP000018888"/>
    </source>
</evidence>
<dbReference type="EMBL" id="AUPC02000010">
    <property type="protein sequence ID" value="POG81584.1"/>
    <property type="molecule type" value="Genomic_DNA"/>
</dbReference>
<accession>A0A2P4QV91</accession>
<dbReference type="AlphaFoldDB" id="A0A2P4QV91"/>
<gene>
    <name evidence="3" type="ORF">GLOIN_2v1868096</name>
</gene>
<feature type="compositionally biased region" description="Basic and acidic residues" evidence="2">
    <location>
        <begin position="1"/>
        <end position="20"/>
    </location>
</feature>
<name>A0A2P4QV91_RHIID</name>
<proteinExistence type="predicted"/>
<feature type="region of interest" description="Disordered" evidence="2">
    <location>
        <begin position="1"/>
        <end position="25"/>
    </location>
</feature>
<sequence length="202" mass="23345">MGQTHPKPETHSKPNSDKSKNYLFTDLPPVPRTYTDDFWRNGNDAFRFSEHDIEALNQFRQLDLESLESDDEKESKIEKLCAKYPYAYIPLDVDKDGYARGFNLFESITTGNYGEVFKEYGETLILCIGIEDSNAMIYLGGSGILGLLASSDELLIEELFNHVQDYNRRLKNLLASSDELLIEELFNHVQDYNRRLKKKKET</sequence>
<comment type="caution">
    <text evidence="3">The sequence shown here is derived from an EMBL/GenBank/DDBJ whole genome shotgun (WGS) entry which is preliminary data.</text>
</comment>
<dbReference type="VEuPathDB" id="FungiDB:RhiirFUN_000431"/>
<organism evidence="3 4">
    <name type="scientific">Rhizophagus irregularis (strain DAOM 181602 / DAOM 197198 / MUCL 43194)</name>
    <name type="common">Arbuscular mycorrhizal fungus</name>
    <name type="synonym">Glomus intraradices</name>
    <dbReference type="NCBI Taxonomy" id="747089"/>
    <lineage>
        <taxon>Eukaryota</taxon>
        <taxon>Fungi</taxon>
        <taxon>Fungi incertae sedis</taxon>
        <taxon>Mucoromycota</taxon>
        <taxon>Glomeromycotina</taxon>
        <taxon>Glomeromycetes</taxon>
        <taxon>Glomerales</taxon>
        <taxon>Glomeraceae</taxon>
        <taxon>Rhizophagus</taxon>
    </lineage>
</organism>
<reference evidence="3 4" key="2">
    <citation type="journal article" date="2018" name="New Phytol.">
        <title>High intraspecific genome diversity in the model arbuscular mycorrhizal symbiont Rhizophagus irregularis.</title>
        <authorList>
            <person name="Chen E.C.H."/>
            <person name="Morin E."/>
            <person name="Beaudet D."/>
            <person name="Noel J."/>
            <person name="Yildirir G."/>
            <person name="Ndikumana S."/>
            <person name="Charron P."/>
            <person name="St-Onge C."/>
            <person name="Giorgi J."/>
            <person name="Kruger M."/>
            <person name="Marton T."/>
            <person name="Ropars J."/>
            <person name="Grigoriev I.V."/>
            <person name="Hainaut M."/>
            <person name="Henrissat B."/>
            <person name="Roux C."/>
            <person name="Martin F."/>
            <person name="Corradi N."/>
        </authorList>
    </citation>
    <scope>NUCLEOTIDE SEQUENCE [LARGE SCALE GENOMIC DNA]</scope>
    <source>
        <strain evidence="3 4">DAOM 197198</strain>
    </source>
</reference>